<gene>
    <name evidence="1" type="ORF">M9H77_14143</name>
</gene>
<name>A0ACC0BMH6_CATRO</name>
<reference evidence="2" key="1">
    <citation type="journal article" date="2023" name="Nat. Plants">
        <title>Single-cell RNA sequencing provides a high-resolution roadmap for understanding the multicellular compartmentation of specialized metabolism.</title>
        <authorList>
            <person name="Sun S."/>
            <person name="Shen X."/>
            <person name="Li Y."/>
            <person name="Li Y."/>
            <person name="Wang S."/>
            <person name="Li R."/>
            <person name="Zhang H."/>
            <person name="Shen G."/>
            <person name="Guo B."/>
            <person name="Wei J."/>
            <person name="Xu J."/>
            <person name="St-Pierre B."/>
            <person name="Chen S."/>
            <person name="Sun C."/>
        </authorList>
    </citation>
    <scope>NUCLEOTIDE SEQUENCE [LARGE SCALE GENOMIC DNA]</scope>
</reference>
<sequence>MKSLNKDDETDMETGMLEKEREKTIRSNKAVGIPNKALLSGLAYCVSSCSMILVNKYVLSSYDFNAGISLMLYQNLVSVTVVCILSFSGVISTEPLTWRLIKVWLPVNVIFVGMLITSMFSLKYINVAMVTVLKNVTNVITAVGEMYLFNKHHDNRVWAALFLMCESTETSVVQIISAISGGITDLSFNAIGYTWQVINCFLTASYSVSLSLMP</sequence>
<evidence type="ECO:0000313" key="2">
    <source>
        <dbReference type="Proteomes" id="UP001060085"/>
    </source>
</evidence>
<keyword evidence="2" id="KW-1185">Reference proteome</keyword>
<evidence type="ECO:0000313" key="1">
    <source>
        <dbReference type="EMBL" id="KAI5673779.1"/>
    </source>
</evidence>
<comment type="caution">
    <text evidence="1">The sequence shown here is derived from an EMBL/GenBank/DDBJ whole genome shotgun (WGS) entry which is preliminary data.</text>
</comment>
<proteinExistence type="predicted"/>
<accession>A0ACC0BMH6</accession>
<dbReference type="Proteomes" id="UP001060085">
    <property type="component" value="Linkage Group LG03"/>
</dbReference>
<protein>
    <submittedName>
        <fullName evidence="1">Uncharacterized protein</fullName>
    </submittedName>
</protein>
<dbReference type="EMBL" id="CM044703">
    <property type="protein sequence ID" value="KAI5673779.1"/>
    <property type="molecule type" value="Genomic_DNA"/>
</dbReference>
<organism evidence="1 2">
    <name type="scientific">Catharanthus roseus</name>
    <name type="common">Madagascar periwinkle</name>
    <name type="synonym">Vinca rosea</name>
    <dbReference type="NCBI Taxonomy" id="4058"/>
    <lineage>
        <taxon>Eukaryota</taxon>
        <taxon>Viridiplantae</taxon>
        <taxon>Streptophyta</taxon>
        <taxon>Embryophyta</taxon>
        <taxon>Tracheophyta</taxon>
        <taxon>Spermatophyta</taxon>
        <taxon>Magnoliopsida</taxon>
        <taxon>eudicotyledons</taxon>
        <taxon>Gunneridae</taxon>
        <taxon>Pentapetalae</taxon>
        <taxon>asterids</taxon>
        <taxon>lamiids</taxon>
        <taxon>Gentianales</taxon>
        <taxon>Apocynaceae</taxon>
        <taxon>Rauvolfioideae</taxon>
        <taxon>Vinceae</taxon>
        <taxon>Catharanthinae</taxon>
        <taxon>Catharanthus</taxon>
    </lineage>
</organism>